<evidence type="ECO:0000313" key="1">
    <source>
        <dbReference type="EMBL" id="NCJ06477.1"/>
    </source>
</evidence>
<name>A0A8K1ZYH1_9CYAN</name>
<dbReference type="AlphaFoldDB" id="A0A8K1ZYH1"/>
<dbReference type="InterPro" id="IPR018641">
    <property type="entry name" value="Trfase_1_rSAM/seldom-assoc"/>
</dbReference>
<dbReference type="SUPFAM" id="SSF53448">
    <property type="entry name" value="Nucleotide-diphospho-sugar transferases"/>
    <property type="match status" value="1"/>
</dbReference>
<gene>
    <name evidence="1" type="ORF">GS597_08120</name>
</gene>
<accession>A0A8K1ZYH1</accession>
<reference evidence="1" key="1">
    <citation type="submission" date="2019-12" db="EMBL/GenBank/DDBJ databases">
        <title>High-Quality draft genome sequences of three cyanobacteria isolated from the limestone walls of the Old Cathedral of Coimbra.</title>
        <authorList>
            <person name="Tiago I."/>
            <person name="Soares F."/>
            <person name="Portugal A."/>
        </authorList>
    </citation>
    <scope>NUCLEOTIDE SEQUENCE [LARGE SCALE GENOMIC DNA]</scope>
    <source>
        <strain evidence="1">C</strain>
    </source>
</reference>
<evidence type="ECO:0000313" key="2">
    <source>
        <dbReference type="Proteomes" id="UP000607397"/>
    </source>
</evidence>
<proteinExistence type="predicted"/>
<organism evidence="1 2">
    <name type="scientific">Petrachloros mirabilis ULC683</name>
    <dbReference type="NCBI Taxonomy" id="2781853"/>
    <lineage>
        <taxon>Bacteria</taxon>
        <taxon>Bacillati</taxon>
        <taxon>Cyanobacteriota</taxon>
        <taxon>Cyanophyceae</taxon>
        <taxon>Synechococcales</taxon>
        <taxon>Petrachlorosaceae</taxon>
        <taxon>Petrachloros</taxon>
        <taxon>Petrachloros mirabilis</taxon>
    </lineage>
</organism>
<dbReference type="InterPro" id="IPR029044">
    <property type="entry name" value="Nucleotide-diphossugar_trans"/>
</dbReference>
<dbReference type="NCBIfam" id="TIGR04282">
    <property type="entry name" value="glyco_like_cofC"/>
    <property type="match status" value="1"/>
</dbReference>
<sequence>MRSTCILLFVKVPQPGRVKTRLAATIGSEHAVALYQCFVQDILTTLHLEPTWDLLIFYAPAEAEPVRWLGDQYHYVAQQGQDLGERMAHGFRYTFGLGYRNALILGSDSPDLPWTHLQQAKQALTAEQIVIGPSQDGGYYTLGFTHRNFTPAVFANIPWSTAAVFAETWDRLAAQSCPVLVLPPWFDIDTLADLRQFYHRVQRAPNLTHSQTCRYLDQCPHVLTGA</sequence>
<dbReference type="PANTHER" id="PTHR36529">
    <property type="entry name" value="SLL1095 PROTEIN"/>
    <property type="match status" value="1"/>
</dbReference>
<dbReference type="Gene3D" id="3.90.550.10">
    <property type="entry name" value="Spore Coat Polysaccharide Biosynthesis Protein SpsA, Chain A"/>
    <property type="match status" value="1"/>
</dbReference>
<dbReference type="PANTHER" id="PTHR36529:SF1">
    <property type="entry name" value="GLYCOSYLTRANSFERASE"/>
    <property type="match status" value="1"/>
</dbReference>
<protein>
    <submittedName>
        <fullName evidence="1">DUF2064 domain-containing protein</fullName>
    </submittedName>
</protein>
<keyword evidence="2" id="KW-1185">Reference proteome</keyword>
<dbReference type="Proteomes" id="UP000607397">
    <property type="component" value="Unassembled WGS sequence"/>
</dbReference>
<dbReference type="Pfam" id="PF09837">
    <property type="entry name" value="DUF2064"/>
    <property type="match status" value="1"/>
</dbReference>
<dbReference type="RefSeq" id="WP_161824955.1">
    <property type="nucleotide sequence ID" value="NZ_WVIC01000013.1"/>
</dbReference>
<dbReference type="EMBL" id="WVIC01000013">
    <property type="protein sequence ID" value="NCJ06477.1"/>
    <property type="molecule type" value="Genomic_DNA"/>
</dbReference>
<comment type="caution">
    <text evidence="1">The sequence shown here is derived from an EMBL/GenBank/DDBJ whole genome shotgun (WGS) entry which is preliminary data.</text>
</comment>